<organism evidence="3 4">
    <name type="scientific">Pseudosulfitobacter pseudonitzschiae</name>
    <dbReference type="NCBI Taxonomy" id="1402135"/>
    <lineage>
        <taxon>Bacteria</taxon>
        <taxon>Pseudomonadati</taxon>
        <taxon>Pseudomonadota</taxon>
        <taxon>Alphaproteobacteria</taxon>
        <taxon>Rhodobacterales</taxon>
        <taxon>Roseobacteraceae</taxon>
        <taxon>Pseudosulfitobacter</taxon>
    </lineage>
</organism>
<protein>
    <recommendedName>
        <fullName evidence="2">SCP domain-containing protein</fullName>
    </recommendedName>
</protein>
<keyword evidence="4" id="KW-1185">Reference proteome</keyword>
<dbReference type="EMBL" id="JAMD01000002">
    <property type="protein sequence ID" value="KEJ96981.1"/>
    <property type="molecule type" value="Genomic_DNA"/>
</dbReference>
<evidence type="ECO:0000313" key="3">
    <source>
        <dbReference type="EMBL" id="KEJ96981.1"/>
    </source>
</evidence>
<evidence type="ECO:0000256" key="1">
    <source>
        <dbReference type="SAM" id="SignalP"/>
    </source>
</evidence>
<dbReference type="AlphaFoldDB" id="A0A073J5K9"/>
<sequence length="211" mass="22947">MIRIFTLLMAGFLVLSACAVPPSTPTLTSDGSTAPKLYRIRAGDTSKLQYRMLDSVNALRQAQGAAPVELNPQLNAAAATHSRDMSVQNRPWHFGSDGSSPIDRLQRVGYPGRLVGENISETYESELETLAAWMDQPDTRRTIVSRDASQMGFAWHQESNGKIWWTLVMANPNSSAMVPQANPTATRRVPARVDQTTTSADDAAGLVASTE</sequence>
<evidence type="ECO:0000313" key="4">
    <source>
        <dbReference type="Proteomes" id="UP000027746"/>
    </source>
</evidence>
<reference evidence="3 4" key="1">
    <citation type="submission" date="2014-01" db="EMBL/GenBank/DDBJ databases">
        <title>Sulfitobacter sp. H3 (MCCC 1A00686) Genome Sequencing.</title>
        <authorList>
            <person name="Lai Q."/>
            <person name="Hong Z."/>
        </authorList>
    </citation>
    <scope>NUCLEOTIDE SEQUENCE [LARGE SCALE GENOMIC DNA]</scope>
    <source>
        <strain evidence="3 4">H3</strain>
    </source>
</reference>
<comment type="caution">
    <text evidence="3">The sequence shown here is derived from an EMBL/GenBank/DDBJ whole genome shotgun (WGS) entry which is preliminary data.</text>
</comment>
<dbReference type="Gene3D" id="3.40.33.10">
    <property type="entry name" value="CAP"/>
    <property type="match status" value="1"/>
</dbReference>
<dbReference type="PROSITE" id="PS51257">
    <property type="entry name" value="PROKAR_LIPOPROTEIN"/>
    <property type="match status" value="1"/>
</dbReference>
<name>A0A073J5K9_9RHOB</name>
<dbReference type="Proteomes" id="UP000027746">
    <property type="component" value="Unassembled WGS sequence"/>
</dbReference>
<feature type="chain" id="PRO_5041037304" description="SCP domain-containing protein" evidence="1">
    <location>
        <begin position="20"/>
        <end position="211"/>
    </location>
</feature>
<dbReference type="SUPFAM" id="SSF55797">
    <property type="entry name" value="PR-1-like"/>
    <property type="match status" value="1"/>
</dbReference>
<dbReference type="InterPro" id="IPR014044">
    <property type="entry name" value="CAP_dom"/>
</dbReference>
<gene>
    <name evidence="3" type="ORF">SUH3_09410</name>
</gene>
<dbReference type="CDD" id="cd05379">
    <property type="entry name" value="CAP_bacterial"/>
    <property type="match status" value="1"/>
</dbReference>
<feature type="domain" description="SCP" evidence="2">
    <location>
        <begin position="53"/>
        <end position="167"/>
    </location>
</feature>
<accession>A0A073J5K9</accession>
<dbReference type="OrthoDB" id="7846629at2"/>
<proteinExistence type="predicted"/>
<dbReference type="InterPro" id="IPR035940">
    <property type="entry name" value="CAP_sf"/>
</dbReference>
<keyword evidence="1" id="KW-0732">Signal</keyword>
<feature type="signal peptide" evidence="1">
    <location>
        <begin position="1"/>
        <end position="19"/>
    </location>
</feature>
<dbReference type="PANTHER" id="PTHR31157:SF1">
    <property type="entry name" value="SCP DOMAIN-CONTAINING PROTEIN"/>
    <property type="match status" value="1"/>
</dbReference>
<evidence type="ECO:0000259" key="2">
    <source>
        <dbReference type="Pfam" id="PF00188"/>
    </source>
</evidence>
<dbReference type="PANTHER" id="PTHR31157">
    <property type="entry name" value="SCP DOMAIN-CONTAINING PROTEIN"/>
    <property type="match status" value="1"/>
</dbReference>
<dbReference type="Pfam" id="PF00188">
    <property type="entry name" value="CAP"/>
    <property type="match status" value="1"/>
</dbReference>